<evidence type="ECO:0000256" key="8">
    <source>
        <dbReference type="SAM" id="MobiDB-lite"/>
    </source>
</evidence>
<dbReference type="GO" id="GO:0003677">
    <property type="term" value="F:DNA binding"/>
    <property type="evidence" value="ECO:0007669"/>
    <property type="project" value="TreeGrafter"/>
</dbReference>
<evidence type="ECO:0000259" key="9">
    <source>
        <dbReference type="Pfam" id="PF07962"/>
    </source>
</evidence>
<evidence type="ECO:0000313" key="10">
    <source>
        <dbReference type="EMBL" id="ADY45851.1"/>
    </source>
</evidence>
<organism evidence="10">
    <name type="scientific">Ascaris suum</name>
    <name type="common">Pig roundworm</name>
    <name type="synonym">Ascaris lumbricoides</name>
    <dbReference type="NCBI Taxonomy" id="6253"/>
    <lineage>
        <taxon>Eukaryota</taxon>
        <taxon>Metazoa</taxon>
        <taxon>Ecdysozoa</taxon>
        <taxon>Nematoda</taxon>
        <taxon>Chromadorea</taxon>
        <taxon>Rhabditida</taxon>
        <taxon>Spirurina</taxon>
        <taxon>Ascaridomorpha</taxon>
        <taxon>Ascaridoidea</taxon>
        <taxon>Ascarididae</taxon>
        <taxon>Ascaris</taxon>
    </lineage>
</organism>
<dbReference type="EMBL" id="JI172630">
    <property type="protein sequence ID" value="ADY45851.1"/>
    <property type="molecule type" value="mRNA"/>
</dbReference>
<evidence type="ECO:0000256" key="1">
    <source>
        <dbReference type="ARBA" id="ARBA00004123"/>
    </source>
</evidence>
<dbReference type="InterPro" id="IPR040038">
    <property type="entry name" value="TIPIN/Csm3/Swi3"/>
</dbReference>
<comment type="subcellular location">
    <subcellularLocation>
        <location evidence="1 6">Nucleus</location>
    </subcellularLocation>
</comment>
<reference evidence="10" key="1">
    <citation type="journal article" date="2011" name="Genome Res.">
        <title>Deep small RNA sequencing from the nematode Ascaris reveals conservation, functional diversification, and novel developmental profiles.</title>
        <authorList>
            <person name="Wang J."/>
            <person name="Czech B."/>
            <person name="Crunk A."/>
            <person name="Wallace A."/>
            <person name="Mitreva M."/>
            <person name="Hannon G.J."/>
            <person name="Davis R.E."/>
        </authorList>
    </citation>
    <scope>NUCLEOTIDE SEQUENCE</scope>
</reference>
<dbReference type="PANTHER" id="PTHR13220">
    <property type="entry name" value="TIMELESS INTERACTING-RELATED"/>
    <property type="match status" value="1"/>
</dbReference>
<evidence type="ECO:0000256" key="3">
    <source>
        <dbReference type="ARBA" id="ARBA00022763"/>
    </source>
</evidence>
<protein>
    <recommendedName>
        <fullName evidence="6">TIMELESS-interacting protein</fullName>
    </recommendedName>
</protein>
<accession>F1L6U7</accession>
<dbReference type="Pfam" id="PF07962">
    <property type="entry name" value="Swi3"/>
    <property type="match status" value="1"/>
</dbReference>
<feature type="coiled-coil region" evidence="7">
    <location>
        <begin position="215"/>
        <end position="252"/>
    </location>
</feature>
<evidence type="ECO:0000256" key="2">
    <source>
        <dbReference type="ARBA" id="ARBA00006075"/>
    </source>
</evidence>
<keyword evidence="4 6" id="KW-0539">Nucleus</keyword>
<feature type="compositionally biased region" description="Basic and acidic residues" evidence="8">
    <location>
        <begin position="154"/>
        <end position="171"/>
    </location>
</feature>
<comment type="function">
    <text evidence="6">Plays an important role in the control of DNA replication and the maintenance of replication fork stability.</text>
</comment>
<dbReference type="GO" id="GO:0006974">
    <property type="term" value="P:DNA damage response"/>
    <property type="evidence" value="ECO:0007669"/>
    <property type="project" value="UniProtKB-KW"/>
</dbReference>
<evidence type="ECO:0000256" key="4">
    <source>
        <dbReference type="ARBA" id="ARBA00023242"/>
    </source>
</evidence>
<sequence length="304" mass="35234">MDEAEDLLAERVFGGREPNAPTSTDENAVPTDEQLLNDLFKKGDKARAVPKRKVLHPQPKLREQELCGPKGLMELKKMFDSYTPNSRKNPYENLADIMNKVEYWAHLLYPKMKFDDFIARVETLGDRRMLKTYIEKMRLGMPLTDDDFTGTSKMDAEPLREHNDDMDSERDDRVILRGLPDDNIDEFIDQFYDDPASMVVAGSSRDASASFQKLFELTEAQRQRIMKNKQRAEELRKKREAFLNRLDIQRDEEILSQEQLVSKDFFTQESISERPQVCAERPSSPDGADMMDDEDALNFIFSSE</sequence>
<proteinExistence type="evidence at transcript level"/>
<dbReference type="PANTHER" id="PTHR13220:SF11">
    <property type="entry name" value="TIMELESS-INTERACTING PROTEIN"/>
    <property type="match status" value="1"/>
</dbReference>
<evidence type="ECO:0000256" key="7">
    <source>
        <dbReference type="SAM" id="Coils"/>
    </source>
</evidence>
<feature type="region of interest" description="Disordered" evidence="8">
    <location>
        <begin position="270"/>
        <end position="292"/>
    </location>
</feature>
<dbReference type="GO" id="GO:0000076">
    <property type="term" value="P:DNA replication checkpoint signaling"/>
    <property type="evidence" value="ECO:0007669"/>
    <property type="project" value="UniProtKB-UniRule"/>
</dbReference>
<comment type="similarity">
    <text evidence="2 6">Belongs to the CSM3 family.</text>
</comment>
<keyword evidence="3 6" id="KW-0227">DNA damage</keyword>
<dbReference type="GO" id="GO:0031298">
    <property type="term" value="C:replication fork protection complex"/>
    <property type="evidence" value="ECO:0007669"/>
    <property type="project" value="TreeGrafter"/>
</dbReference>
<dbReference type="InterPro" id="IPR012923">
    <property type="entry name" value="Csm3"/>
</dbReference>
<feature type="region of interest" description="Disordered" evidence="8">
    <location>
        <begin position="1"/>
        <end position="31"/>
    </location>
</feature>
<name>F1L6U7_ASCSU</name>
<evidence type="ECO:0000256" key="6">
    <source>
        <dbReference type="RuleBase" id="RU366049"/>
    </source>
</evidence>
<keyword evidence="7" id="KW-0175">Coiled coil</keyword>
<dbReference type="AlphaFoldDB" id="F1L6U7"/>
<feature type="domain" description="Chromosome segregation in meiosis protein 3" evidence="9">
    <location>
        <begin position="60"/>
        <end position="140"/>
    </location>
</feature>
<dbReference type="GO" id="GO:0043111">
    <property type="term" value="P:replication fork arrest"/>
    <property type="evidence" value="ECO:0007669"/>
    <property type="project" value="TreeGrafter"/>
</dbReference>
<feature type="region of interest" description="Disordered" evidence="8">
    <location>
        <begin position="148"/>
        <end position="171"/>
    </location>
</feature>
<dbReference type="GO" id="GO:0031297">
    <property type="term" value="P:replication fork processing"/>
    <property type="evidence" value="ECO:0007669"/>
    <property type="project" value="UniProtKB-UniRule"/>
</dbReference>
<evidence type="ECO:0000256" key="5">
    <source>
        <dbReference type="ARBA" id="ARBA00023306"/>
    </source>
</evidence>
<keyword evidence="5 6" id="KW-0131">Cell cycle</keyword>